<accession>A0AAX6GMQ8</accession>
<gene>
    <name evidence="2" type="ORF">M6B38_357105</name>
</gene>
<organism evidence="2 3">
    <name type="scientific">Iris pallida</name>
    <name type="common">Sweet iris</name>
    <dbReference type="NCBI Taxonomy" id="29817"/>
    <lineage>
        <taxon>Eukaryota</taxon>
        <taxon>Viridiplantae</taxon>
        <taxon>Streptophyta</taxon>
        <taxon>Embryophyta</taxon>
        <taxon>Tracheophyta</taxon>
        <taxon>Spermatophyta</taxon>
        <taxon>Magnoliopsida</taxon>
        <taxon>Liliopsida</taxon>
        <taxon>Asparagales</taxon>
        <taxon>Iridaceae</taxon>
        <taxon>Iridoideae</taxon>
        <taxon>Irideae</taxon>
        <taxon>Iris</taxon>
    </lineage>
</organism>
<keyword evidence="1" id="KW-0812">Transmembrane</keyword>
<comment type="caution">
    <text evidence="2">The sequence shown here is derived from an EMBL/GenBank/DDBJ whole genome shotgun (WGS) entry which is preliminary data.</text>
</comment>
<keyword evidence="1" id="KW-1133">Transmembrane helix</keyword>
<reference evidence="2" key="2">
    <citation type="submission" date="2023-04" db="EMBL/GenBank/DDBJ databases">
        <authorList>
            <person name="Bruccoleri R.E."/>
            <person name="Oakeley E.J."/>
            <person name="Faust A.-M."/>
            <person name="Dessus-Babus S."/>
            <person name="Altorfer M."/>
            <person name="Burckhardt D."/>
            <person name="Oertli M."/>
            <person name="Naumann U."/>
            <person name="Petersen F."/>
            <person name="Wong J."/>
        </authorList>
    </citation>
    <scope>NUCLEOTIDE SEQUENCE</scope>
    <source>
        <strain evidence="2">GSM-AAB239-AS_SAM_17_03QT</strain>
        <tissue evidence="2">Leaf</tissue>
    </source>
</reference>
<dbReference type="AlphaFoldDB" id="A0AAX6GMQ8"/>
<name>A0AAX6GMQ8_IRIPA</name>
<proteinExistence type="predicted"/>
<protein>
    <recommendedName>
        <fullName evidence="4">NADH dehydrogenase subunit 6</fullName>
    </recommendedName>
</protein>
<reference evidence="2" key="1">
    <citation type="journal article" date="2023" name="GigaByte">
        <title>Genome assembly of the bearded iris, Iris pallida Lam.</title>
        <authorList>
            <person name="Bruccoleri R.E."/>
            <person name="Oakeley E.J."/>
            <person name="Faust A.M.E."/>
            <person name="Altorfer M."/>
            <person name="Dessus-Babus S."/>
            <person name="Burckhardt D."/>
            <person name="Oertli M."/>
            <person name="Naumann U."/>
            <person name="Petersen F."/>
            <person name="Wong J."/>
        </authorList>
    </citation>
    <scope>NUCLEOTIDE SEQUENCE</scope>
    <source>
        <strain evidence="2">GSM-AAB239-AS_SAM_17_03QT</strain>
    </source>
</reference>
<evidence type="ECO:0000313" key="3">
    <source>
        <dbReference type="Proteomes" id="UP001140949"/>
    </source>
</evidence>
<evidence type="ECO:0000256" key="1">
    <source>
        <dbReference type="SAM" id="Phobius"/>
    </source>
</evidence>
<dbReference type="PROSITE" id="PS51257">
    <property type="entry name" value="PROKAR_LIPOPROTEIN"/>
    <property type="match status" value="1"/>
</dbReference>
<keyword evidence="3" id="KW-1185">Reference proteome</keyword>
<dbReference type="Proteomes" id="UP001140949">
    <property type="component" value="Unassembled WGS sequence"/>
</dbReference>
<keyword evidence="1" id="KW-0472">Membrane</keyword>
<feature type="transmembrane region" description="Helical" evidence="1">
    <location>
        <begin position="12"/>
        <end position="30"/>
    </location>
</feature>
<sequence>MPRTRTYGSRHNDEVVMMIVVAVLVILVVGCGTANGGYGIAAVVLMVFVVVWVLRIV</sequence>
<feature type="transmembrane region" description="Helical" evidence="1">
    <location>
        <begin position="36"/>
        <end position="54"/>
    </location>
</feature>
<evidence type="ECO:0000313" key="2">
    <source>
        <dbReference type="EMBL" id="KAJ6829548.1"/>
    </source>
</evidence>
<dbReference type="EMBL" id="JANAVB010018400">
    <property type="protein sequence ID" value="KAJ6829548.1"/>
    <property type="molecule type" value="Genomic_DNA"/>
</dbReference>
<evidence type="ECO:0008006" key="4">
    <source>
        <dbReference type="Google" id="ProtNLM"/>
    </source>
</evidence>